<evidence type="ECO:0000256" key="12">
    <source>
        <dbReference type="SAM" id="Phobius"/>
    </source>
</evidence>
<dbReference type="InterPro" id="IPR013106">
    <property type="entry name" value="Ig_V-set"/>
</dbReference>
<keyword evidence="16" id="KW-1185">Reference proteome</keyword>
<dbReference type="PANTHER" id="PTHR25466">
    <property type="entry name" value="T-LYMPHOCYTE ACTIVATION ANTIGEN"/>
    <property type="match status" value="1"/>
</dbReference>
<keyword evidence="8" id="KW-0675">Receptor</keyword>
<dbReference type="GO" id="GO:0009897">
    <property type="term" value="C:external side of plasma membrane"/>
    <property type="evidence" value="ECO:0007669"/>
    <property type="project" value="TreeGrafter"/>
</dbReference>
<evidence type="ECO:0000256" key="6">
    <source>
        <dbReference type="ARBA" id="ARBA00023136"/>
    </source>
</evidence>
<dbReference type="InterPro" id="IPR036179">
    <property type="entry name" value="Ig-like_dom_sf"/>
</dbReference>
<keyword evidence="7" id="KW-1015">Disulfide bond</keyword>
<feature type="compositionally biased region" description="Polar residues" evidence="11">
    <location>
        <begin position="206"/>
        <end position="220"/>
    </location>
</feature>
<evidence type="ECO:0000256" key="9">
    <source>
        <dbReference type="ARBA" id="ARBA00023180"/>
    </source>
</evidence>
<comment type="subcellular location">
    <subcellularLocation>
        <location evidence="1">Cell membrane</location>
        <topology evidence="1">Single-pass type I membrane protein</topology>
    </subcellularLocation>
</comment>
<reference evidence="15 16" key="1">
    <citation type="submission" date="2019-01" db="EMBL/GenBank/DDBJ databases">
        <title>A chromosome-scale genome assembly of the yellow perch, Perca flavescens.</title>
        <authorList>
            <person name="Feron R."/>
            <person name="Morvezen R."/>
            <person name="Bestin A."/>
            <person name="Haffray P."/>
            <person name="Klopp C."/>
            <person name="Zahm M."/>
            <person name="Cabau C."/>
            <person name="Roques C."/>
            <person name="Donnadieu C."/>
            <person name="Bouchez O."/>
            <person name="Christie M."/>
            <person name="Larson W."/>
            <person name="Guiguen Y."/>
        </authorList>
    </citation>
    <scope>NUCLEOTIDE SEQUENCE [LARGE SCALE GENOMIC DNA]</scope>
    <source>
        <strain evidence="15">YP-PL-M2</strain>
        <tissue evidence="15">Blood</tissue>
    </source>
</reference>
<sequence>MICSILLLIILTSCVSGTLVVNVTQTSYQAEENHHITLEWTFTTNPHTSSNSLNIFCELLTDLRPSVLFHLHDGVEVPESQDEQFAGRVQWDKDVLREGRLRLHVSRLRTEDSGLYLCDVLTSYESNSAASDEPKPQRPTVRPEPESRGNIGILYAGLAAVTAAAVLLILYLKCLFVFNLCFKCINKKRNIYSAVQMSSLSEKGAIRTNSTQSGEASLNESSEHKVTVIKTKSDS</sequence>
<organism evidence="15 16">
    <name type="scientific">Perca flavescens</name>
    <name type="common">American yellow perch</name>
    <name type="synonym">Morone flavescens</name>
    <dbReference type="NCBI Taxonomy" id="8167"/>
    <lineage>
        <taxon>Eukaryota</taxon>
        <taxon>Metazoa</taxon>
        <taxon>Chordata</taxon>
        <taxon>Craniata</taxon>
        <taxon>Vertebrata</taxon>
        <taxon>Euteleostomi</taxon>
        <taxon>Actinopterygii</taxon>
        <taxon>Neopterygii</taxon>
        <taxon>Teleostei</taxon>
        <taxon>Neoteleostei</taxon>
        <taxon>Acanthomorphata</taxon>
        <taxon>Eupercaria</taxon>
        <taxon>Perciformes</taxon>
        <taxon>Percoidei</taxon>
        <taxon>Percidae</taxon>
        <taxon>Percinae</taxon>
        <taxon>Perca</taxon>
    </lineage>
</organism>
<evidence type="ECO:0000256" key="5">
    <source>
        <dbReference type="ARBA" id="ARBA00022989"/>
    </source>
</evidence>
<evidence type="ECO:0000256" key="11">
    <source>
        <dbReference type="SAM" id="MobiDB-lite"/>
    </source>
</evidence>
<dbReference type="GO" id="GO:0042102">
    <property type="term" value="P:positive regulation of T cell proliferation"/>
    <property type="evidence" value="ECO:0007669"/>
    <property type="project" value="TreeGrafter"/>
</dbReference>
<dbReference type="GO" id="GO:0006955">
    <property type="term" value="P:immune response"/>
    <property type="evidence" value="ECO:0007669"/>
    <property type="project" value="TreeGrafter"/>
</dbReference>
<dbReference type="AlphaFoldDB" id="A0A484C6F0"/>
<dbReference type="GO" id="GO:0071222">
    <property type="term" value="P:cellular response to lipopolysaccharide"/>
    <property type="evidence" value="ECO:0007669"/>
    <property type="project" value="TreeGrafter"/>
</dbReference>
<dbReference type="EMBL" id="SCKG01000019">
    <property type="protein sequence ID" value="TDG99510.1"/>
    <property type="molecule type" value="Genomic_DNA"/>
</dbReference>
<dbReference type="GO" id="GO:0031295">
    <property type="term" value="P:T cell costimulation"/>
    <property type="evidence" value="ECO:0007669"/>
    <property type="project" value="TreeGrafter"/>
</dbReference>
<evidence type="ECO:0000256" key="1">
    <source>
        <dbReference type="ARBA" id="ARBA00004251"/>
    </source>
</evidence>
<dbReference type="GO" id="GO:0042130">
    <property type="term" value="P:negative regulation of T cell proliferation"/>
    <property type="evidence" value="ECO:0007669"/>
    <property type="project" value="TreeGrafter"/>
</dbReference>
<evidence type="ECO:0000256" key="10">
    <source>
        <dbReference type="ARBA" id="ARBA00023319"/>
    </source>
</evidence>
<keyword evidence="6 12" id="KW-0472">Membrane</keyword>
<feature type="region of interest" description="Disordered" evidence="11">
    <location>
        <begin position="206"/>
        <end position="235"/>
    </location>
</feature>
<dbReference type="PANTHER" id="PTHR25466:SF9">
    <property type="entry name" value="FIBRONECTIN TYPE-III DOMAIN-CONTAINING PROTEIN"/>
    <property type="match status" value="1"/>
</dbReference>
<feature type="compositionally biased region" description="Basic and acidic residues" evidence="11">
    <location>
        <begin position="132"/>
        <end position="146"/>
    </location>
</feature>
<evidence type="ECO:0000256" key="2">
    <source>
        <dbReference type="ARBA" id="ARBA00022475"/>
    </source>
</evidence>
<feature type="region of interest" description="Disordered" evidence="11">
    <location>
        <begin position="127"/>
        <end position="146"/>
    </location>
</feature>
<evidence type="ECO:0000256" key="8">
    <source>
        <dbReference type="ARBA" id="ARBA00023170"/>
    </source>
</evidence>
<evidence type="ECO:0000256" key="13">
    <source>
        <dbReference type="SAM" id="SignalP"/>
    </source>
</evidence>
<evidence type="ECO:0000313" key="16">
    <source>
        <dbReference type="Proteomes" id="UP000295070"/>
    </source>
</evidence>
<accession>A0A484C6F0</accession>
<protein>
    <recommendedName>
        <fullName evidence="14">Immunoglobulin V-set domain-containing protein</fullName>
    </recommendedName>
</protein>
<dbReference type="Proteomes" id="UP000295070">
    <property type="component" value="Chromosome 19"/>
</dbReference>
<dbReference type="InterPro" id="IPR051713">
    <property type="entry name" value="T-cell_Activation_Regulation"/>
</dbReference>
<feature type="compositionally biased region" description="Basic and acidic residues" evidence="11">
    <location>
        <begin position="221"/>
        <end position="235"/>
    </location>
</feature>
<evidence type="ECO:0000256" key="7">
    <source>
        <dbReference type="ARBA" id="ARBA00023157"/>
    </source>
</evidence>
<dbReference type="GO" id="GO:0007166">
    <property type="term" value="P:cell surface receptor signaling pathway"/>
    <property type="evidence" value="ECO:0007669"/>
    <property type="project" value="TreeGrafter"/>
</dbReference>
<evidence type="ECO:0000256" key="3">
    <source>
        <dbReference type="ARBA" id="ARBA00022692"/>
    </source>
</evidence>
<evidence type="ECO:0000256" key="4">
    <source>
        <dbReference type="ARBA" id="ARBA00022729"/>
    </source>
</evidence>
<feature type="chain" id="PRO_5019750385" description="Immunoglobulin V-set domain-containing protein" evidence="13">
    <location>
        <begin position="18"/>
        <end position="235"/>
    </location>
</feature>
<dbReference type="STRING" id="8167.A0A484C6F0"/>
<keyword evidence="2" id="KW-1003">Cell membrane</keyword>
<comment type="caution">
    <text evidence="15">The sequence shown here is derived from an EMBL/GenBank/DDBJ whole genome shotgun (WGS) entry which is preliminary data.</text>
</comment>
<dbReference type="InterPro" id="IPR013783">
    <property type="entry name" value="Ig-like_fold"/>
</dbReference>
<feature type="signal peptide" evidence="13">
    <location>
        <begin position="1"/>
        <end position="17"/>
    </location>
</feature>
<keyword evidence="3 12" id="KW-0812">Transmembrane</keyword>
<gene>
    <name evidence="15" type="ORF">EPR50_G00194390</name>
</gene>
<proteinExistence type="predicted"/>
<dbReference type="SUPFAM" id="SSF48726">
    <property type="entry name" value="Immunoglobulin"/>
    <property type="match status" value="1"/>
</dbReference>
<feature type="domain" description="Immunoglobulin V-set" evidence="14">
    <location>
        <begin position="25"/>
        <end position="127"/>
    </location>
</feature>
<keyword evidence="9" id="KW-0325">Glycoprotein</keyword>
<dbReference type="Gene3D" id="2.60.40.10">
    <property type="entry name" value="Immunoglobulins"/>
    <property type="match status" value="1"/>
</dbReference>
<keyword evidence="10" id="KW-0393">Immunoglobulin domain</keyword>
<keyword evidence="5 12" id="KW-1133">Transmembrane helix</keyword>
<evidence type="ECO:0000259" key="14">
    <source>
        <dbReference type="Pfam" id="PF07686"/>
    </source>
</evidence>
<name>A0A484C6F0_PERFV</name>
<dbReference type="Pfam" id="PF07686">
    <property type="entry name" value="V-set"/>
    <property type="match status" value="1"/>
</dbReference>
<evidence type="ECO:0000313" key="15">
    <source>
        <dbReference type="EMBL" id="TDG99510.1"/>
    </source>
</evidence>
<keyword evidence="4 13" id="KW-0732">Signal</keyword>
<feature type="transmembrane region" description="Helical" evidence="12">
    <location>
        <begin position="153"/>
        <end position="182"/>
    </location>
</feature>